<dbReference type="OrthoDB" id="6636710at2"/>
<name>A0A2N8SZH6_STUST</name>
<gene>
    <name evidence="1" type="ORF">CXL00_02285</name>
</gene>
<organism evidence="1 2">
    <name type="scientific">Stutzerimonas stutzeri</name>
    <name type="common">Pseudomonas stutzeri</name>
    <dbReference type="NCBI Taxonomy" id="316"/>
    <lineage>
        <taxon>Bacteria</taxon>
        <taxon>Pseudomonadati</taxon>
        <taxon>Pseudomonadota</taxon>
        <taxon>Gammaproteobacteria</taxon>
        <taxon>Pseudomonadales</taxon>
        <taxon>Pseudomonadaceae</taxon>
        <taxon>Stutzerimonas</taxon>
    </lineage>
</organism>
<sequence length="103" mass="10940">MPHAGVTLSQGASFICIMFGPTMIKLTKHYGVIAGLALLAGCSLIEQVPPADGTDEYVFACTKVAGQPGCETLAQQACPAGYETLSSEEDFDRKELRIRCVAE</sequence>
<comment type="caution">
    <text evidence="1">The sequence shown here is derived from an EMBL/GenBank/DDBJ whole genome shotgun (WGS) entry which is preliminary data.</text>
</comment>
<proteinExistence type="predicted"/>
<reference evidence="1 2" key="1">
    <citation type="submission" date="2018-01" db="EMBL/GenBank/DDBJ databases">
        <title>Denitrification phenotypes of diverse strains of Pseudomonas stutzeri.</title>
        <authorList>
            <person name="Milligan D.A."/>
            <person name="Bergaust L."/>
            <person name="Bakken L.R."/>
            <person name="Frostegard A."/>
        </authorList>
    </citation>
    <scope>NUCLEOTIDE SEQUENCE [LARGE SCALE GENOMIC DNA]</scope>
    <source>
        <strain evidence="1 2">28a3</strain>
    </source>
</reference>
<dbReference type="AlphaFoldDB" id="A0A2N8SZH6"/>
<evidence type="ECO:0000313" key="1">
    <source>
        <dbReference type="EMBL" id="PNG07899.1"/>
    </source>
</evidence>
<dbReference type="EMBL" id="POUW01000001">
    <property type="protein sequence ID" value="PNG07899.1"/>
    <property type="molecule type" value="Genomic_DNA"/>
</dbReference>
<protein>
    <submittedName>
        <fullName evidence="1">Uncharacterized protein</fullName>
    </submittedName>
</protein>
<accession>A0A2N8SZH6</accession>
<dbReference type="Proteomes" id="UP000235897">
    <property type="component" value="Unassembled WGS sequence"/>
</dbReference>
<dbReference type="RefSeq" id="WP_102845863.1">
    <property type="nucleotide sequence ID" value="NZ_JAMOIG010000009.1"/>
</dbReference>
<evidence type="ECO:0000313" key="2">
    <source>
        <dbReference type="Proteomes" id="UP000235897"/>
    </source>
</evidence>